<gene>
    <name evidence="2" type="ORF">OMM_01875</name>
</gene>
<evidence type="ECO:0000259" key="1">
    <source>
        <dbReference type="PROSITE" id="PS50851"/>
    </source>
</evidence>
<evidence type="ECO:0000313" key="3">
    <source>
        <dbReference type="Proteomes" id="UP000189670"/>
    </source>
</evidence>
<protein>
    <submittedName>
        <fullName evidence="2">Chemotaxis protein cheW</fullName>
    </submittedName>
</protein>
<dbReference type="AlphaFoldDB" id="A0A1V1PBH0"/>
<dbReference type="Gene3D" id="2.40.50.180">
    <property type="entry name" value="CheA-289, Domain 4"/>
    <property type="match status" value="1"/>
</dbReference>
<dbReference type="Gene3D" id="2.30.30.40">
    <property type="entry name" value="SH3 Domains"/>
    <property type="match status" value="1"/>
</dbReference>
<dbReference type="SUPFAM" id="SSF50341">
    <property type="entry name" value="CheW-like"/>
    <property type="match status" value="1"/>
</dbReference>
<accession>A0A1V1PBH0</accession>
<reference evidence="3" key="1">
    <citation type="submission" date="2012-11" db="EMBL/GenBank/DDBJ databases">
        <authorList>
            <person name="Lucero-Rivera Y.E."/>
            <person name="Tovar-Ramirez D."/>
        </authorList>
    </citation>
    <scope>NUCLEOTIDE SEQUENCE [LARGE SCALE GENOMIC DNA]</scope>
    <source>
        <strain evidence="3">Araruama</strain>
    </source>
</reference>
<dbReference type="Pfam" id="PF01584">
    <property type="entry name" value="CheW"/>
    <property type="match status" value="1"/>
</dbReference>
<dbReference type="SMART" id="SM00260">
    <property type="entry name" value="CheW"/>
    <property type="match status" value="1"/>
</dbReference>
<dbReference type="Proteomes" id="UP000189670">
    <property type="component" value="Unassembled WGS sequence"/>
</dbReference>
<dbReference type="CDD" id="cd00732">
    <property type="entry name" value="CheW"/>
    <property type="match status" value="1"/>
</dbReference>
<proteinExistence type="predicted"/>
<name>A0A1V1PBH0_9BACT</name>
<dbReference type="InterPro" id="IPR039315">
    <property type="entry name" value="CheW"/>
</dbReference>
<dbReference type="InterPro" id="IPR036061">
    <property type="entry name" value="CheW-like_dom_sf"/>
</dbReference>
<dbReference type="GO" id="GO:0006935">
    <property type="term" value="P:chemotaxis"/>
    <property type="evidence" value="ECO:0007669"/>
    <property type="project" value="InterPro"/>
</dbReference>
<dbReference type="GO" id="GO:0005829">
    <property type="term" value="C:cytosol"/>
    <property type="evidence" value="ECO:0007669"/>
    <property type="project" value="TreeGrafter"/>
</dbReference>
<organism evidence="2 3">
    <name type="scientific">Candidatus Magnetoglobus multicellularis str. Araruama</name>
    <dbReference type="NCBI Taxonomy" id="890399"/>
    <lineage>
        <taxon>Bacteria</taxon>
        <taxon>Pseudomonadati</taxon>
        <taxon>Thermodesulfobacteriota</taxon>
        <taxon>Desulfobacteria</taxon>
        <taxon>Desulfobacterales</taxon>
        <taxon>Desulfobacteraceae</taxon>
        <taxon>Candidatus Magnetoglobus</taxon>
    </lineage>
</organism>
<sequence>MSENDQITSIHQGKYLTFSLEDEEYGIAIVKVKEITQMLNVTPVPHTPNYVKGVVNLRGKVIPVMDLRVRFSMHEIEYNDRTCIIVVEIYADDEVIQVGNVVDSVTEVLNVTEENIDEPPTFGTKVDTEFILGLANIEGNVKILLDIDKVANINALQGVF</sequence>
<dbReference type="PANTHER" id="PTHR22617:SF23">
    <property type="entry name" value="CHEMOTAXIS PROTEIN CHEW"/>
    <property type="match status" value="1"/>
</dbReference>
<feature type="domain" description="CheW-like" evidence="1">
    <location>
        <begin position="12"/>
        <end position="156"/>
    </location>
</feature>
<dbReference type="PANTHER" id="PTHR22617">
    <property type="entry name" value="CHEMOTAXIS SENSOR HISTIDINE KINASE-RELATED"/>
    <property type="match status" value="1"/>
</dbReference>
<dbReference type="GO" id="GO:0007165">
    <property type="term" value="P:signal transduction"/>
    <property type="evidence" value="ECO:0007669"/>
    <property type="project" value="InterPro"/>
</dbReference>
<dbReference type="EMBL" id="ATBP01000169">
    <property type="protein sequence ID" value="ETR72227.1"/>
    <property type="molecule type" value="Genomic_DNA"/>
</dbReference>
<dbReference type="InterPro" id="IPR002545">
    <property type="entry name" value="CheW-lke_dom"/>
</dbReference>
<dbReference type="PROSITE" id="PS50851">
    <property type="entry name" value="CHEW"/>
    <property type="match status" value="1"/>
</dbReference>
<evidence type="ECO:0000313" key="2">
    <source>
        <dbReference type="EMBL" id="ETR72227.1"/>
    </source>
</evidence>
<comment type="caution">
    <text evidence="2">The sequence shown here is derived from an EMBL/GenBank/DDBJ whole genome shotgun (WGS) entry which is preliminary data.</text>
</comment>